<dbReference type="InterPro" id="IPR042185">
    <property type="entry name" value="Serpin_sf_2"/>
</dbReference>
<evidence type="ECO:0000256" key="5">
    <source>
        <dbReference type="ARBA" id="ARBA00022900"/>
    </source>
</evidence>
<dbReference type="Gene3D" id="3.30.497.10">
    <property type="entry name" value="Antithrombin, subunit I, domain 2"/>
    <property type="match status" value="1"/>
</dbReference>
<evidence type="ECO:0000256" key="1">
    <source>
        <dbReference type="ARBA" id="ARBA00004496"/>
    </source>
</evidence>
<evidence type="ECO:0000256" key="7">
    <source>
        <dbReference type="ARBA" id="ARBA00073281"/>
    </source>
</evidence>
<evidence type="ECO:0000313" key="11">
    <source>
        <dbReference type="Proteomes" id="UP000694545"/>
    </source>
</evidence>
<accession>A0A8D2KWR6</accession>
<comment type="similarity">
    <text evidence="2">Belongs to the serpin family. Ov-serpin subfamily.</text>
</comment>
<dbReference type="Ensembl" id="ENSVKKT00000013578.1">
    <property type="protein sequence ID" value="ENSVKKP00000013260.1"/>
    <property type="gene ID" value="ENSVKKG00000009165.1"/>
</dbReference>
<dbReference type="InterPro" id="IPR000215">
    <property type="entry name" value="Serpin_fam"/>
</dbReference>
<evidence type="ECO:0000256" key="2">
    <source>
        <dbReference type="ARBA" id="ARBA00006426"/>
    </source>
</evidence>
<evidence type="ECO:0000313" key="10">
    <source>
        <dbReference type="Ensembl" id="ENSVKKP00000013260.1"/>
    </source>
</evidence>
<dbReference type="Gene3D" id="2.30.39.10">
    <property type="entry name" value="Alpha-1-antitrypsin, domain 1"/>
    <property type="match status" value="1"/>
</dbReference>
<protein>
    <recommendedName>
        <fullName evidence="7">Leukocyte elastase inhibitor</fullName>
    </recommendedName>
    <alternativeName>
        <fullName evidence="8">Serpin B1</fullName>
    </alternativeName>
</protein>
<dbReference type="PANTHER" id="PTHR11461">
    <property type="entry name" value="SERINE PROTEASE INHIBITOR, SERPIN"/>
    <property type="match status" value="1"/>
</dbReference>
<name>A0A8D2KWR6_VARKO</name>
<dbReference type="InterPro" id="IPR042178">
    <property type="entry name" value="Serpin_sf_1"/>
</dbReference>
<feature type="domain" description="Serpin" evidence="9">
    <location>
        <begin position="13"/>
        <end position="325"/>
    </location>
</feature>
<dbReference type="GO" id="GO:0005737">
    <property type="term" value="C:cytoplasm"/>
    <property type="evidence" value="ECO:0007669"/>
    <property type="project" value="UniProtKB-SubCell"/>
</dbReference>
<sequence>MDSLTAANTAFSLGLFKKLSENNRTVNLFFSPWSISSALSMVCLGAKGNTAAQMSKVLSLTAGDQIHQEYEKHMSEINKPGTKYLLRLANRLFGETSYEFLTAFTNSTQKFYHADLEKVDFIRTAEDSREHINSWVEKQTEGKIQNLLAPGIVNALTRLVLVNALYFKGDWAEQFQKNCTAERPFKINKNESKPVQMMFKKAKYRVTYIADYYTTILEIPYVDNELSMIILLPDQIRDDSTGLEKLEREMTYEKFIDWINPEMMDLTTIELFLPKFKLEEKYDLKPVLSSMGMTEAFEPNKADFSGMSPNNDLFLSEVVHKIFLEC</sequence>
<keyword evidence="4" id="KW-0646">Protease inhibitor</keyword>
<dbReference type="CDD" id="cd19956">
    <property type="entry name" value="serpinB"/>
    <property type="match status" value="1"/>
</dbReference>
<proteinExistence type="inferred from homology"/>
<reference evidence="10" key="2">
    <citation type="submission" date="2025-09" db="UniProtKB">
        <authorList>
            <consortium name="Ensembl"/>
        </authorList>
    </citation>
    <scope>IDENTIFICATION</scope>
</reference>
<dbReference type="GO" id="GO:0004867">
    <property type="term" value="F:serine-type endopeptidase inhibitor activity"/>
    <property type="evidence" value="ECO:0007669"/>
    <property type="project" value="UniProtKB-KW"/>
</dbReference>
<dbReference type="Pfam" id="PF00079">
    <property type="entry name" value="Serpin"/>
    <property type="match status" value="1"/>
</dbReference>
<keyword evidence="6" id="KW-0007">Acetylation</keyword>
<evidence type="ECO:0000256" key="3">
    <source>
        <dbReference type="ARBA" id="ARBA00022490"/>
    </source>
</evidence>
<dbReference type="PANTHER" id="PTHR11461:SF204">
    <property type="entry name" value="SERPIN B6"/>
    <property type="match status" value="1"/>
</dbReference>
<dbReference type="SUPFAM" id="SSF56574">
    <property type="entry name" value="Serpins"/>
    <property type="match status" value="1"/>
</dbReference>
<dbReference type="InterPro" id="IPR036186">
    <property type="entry name" value="Serpin_sf"/>
</dbReference>
<keyword evidence="5" id="KW-0722">Serine protease inhibitor</keyword>
<keyword evidence="3" id="KW-0963">Cytoplasm</keyword>
<keyword evidence="11" id="KW-1185">Reference proteome</keyword>
<dbReference type="GO" id="GO:0005615">
    <property type="term" value="C:extracellular space"/>
    <property type="evidence" value="ECO:0007669"/>
    <property type="project" value="InterPro"/>
</dbReference>
<evidence type="ECO:0000256" key="6">
    <source>
        <dbReference type="ARBA" id="ARBA00022990"/>
    </source>
</evidence>
<dbReference type="AlphaFoldDB" id="A0A8D2KWR6"/>
<evidence type="ECO:0000256" key="4">
    <source>
        <dbReference type="ARBA" id="ARBA00022690"/>
    </source>
</evidence>
<comment type="subcellular location">
    <subcellularLocation>
        <location evidence="1">Cytoplasm</location>
    </subcellularLocation>
</comment>
<reference evidence="10" key="1">
    <citation type="submission" date="2025-08" db="UniProtKB">
        <authorList>
            <consortium name="Ensembl"/>
        </authorList>
    </citation>
    <scope>IDENTIFICATION</scope>
</reference>
<organism evidence="10 11">
    <name type="scientific">Varanus komodoensis</name>
    <name type="common">Komodo dragon</name>
    <dbReference type="NCBI Taxonomy" id="61221"/>
    <lineage>
        <taxon>Eukaryota</taxon>
        <taxon>Metazoa</taxon>
        <taxon>Chordata</taxon>
        <taxon>Craniata</taxon>
        <taxon>Vertebrata</taxon>
        <taxon>Euteleostomi</taxon>
        <taxon>Lepidosauria</taxon>
        <taxon>Squamata</taxon>
        <taxon>Bifurcata</taxon>
        <taxon>Unidentata</taxon>
        <taxon>Episquamata</taxon>
        <taxon>Toxicofera</taxon>
        <taxon>Anguimorpha</taxon>
        <taxon>Paleoanguimorpha</taxon>
        <taxon>Varanoidea</taxon>
        <taxon>Varanidae</taxon>
        <taxon>Varanus</taxon>
    </lineage>
</organism>
<dbReference type="FunFam" id="2.30.39.10:FF:000014">
    <property type="entry name" value="Serpin family B member 9"/>
    <property type="match status" value="1"/>
</dbReference>
<dbReference type="OMA" id="FHGLEFK"/>
<dbReference type="Proteomes" id="UP000694545">
    <property type="component" value="Unplaced"/>
</dbReference>
<evidence type="ECO:0000256" key="8">
    <source>
        <dbReference type="ARBA" id="ARBA00079383"/>
    </source>
</evidence>
<dbReference type="InterPro" id="IPR023796">
    <property type="entry name" value="Serpin_dom"/>
</dbReference>
<dbReference type="SMART" id="SM00093">
    <property type="entry name" value="SERPIN"/>
    <property type="match status" value="1"/>
</dbReference>
<evidence type="ECO:0000259" key="9">
    <source>
        <dbReference type="SMART" id="SM00093"/>
    </source>
</evidence>
<dbReference type="FunFam" id="3.30.497.10:FF:000001">
    <property type="entry name" value="Serine protease inhibitor"/>
    <property type="match status" value="1"/>
</dbReference>